<name>A0A8J3QQS6_9ACTN</name>
<accession>A0A8J3QQS6</accession>
<comment type="caution">
    <text evidence="3">The sequence shown here is derived from an EMBL/GenBank/DDBJ whole genome shotgun (WGS) entry which is preliminary data.</text>
</comment>
<keyword evidence="4" id="KW-1185">Reference proteome</keyword>
<evidence type="ECO:0000256" key="1">
    <source>
        <dbReference type="SAM" id="Phobius"/>
    </source>
</evidence>
<keyword evidence="1" id="KW-0812">Transmembrane</keyword>
<dbReference type="EMBL" id="BONZ01000038">
    <property type="protein sequence ID" value="GIH15735.1"/>
    <property type="molecule type" value="Genomic_DNA"/>
</dbReference>
<feature type="transmembrane region" description="Helical" evidence="1">
    <location>
        <begin position="6"/>
        <end position="29"/>
    </location>
</feature>
<dbReference type="RefSeq" id="WP_203919368.1">
    <property type="nucleotide sequence ID" value="NZ_BONZ01000038.1"/>
</dbReference>
<evidence type="ECO:0000313" key="4">
    <source>
        <dbReference type="Proteomes" id="UP000642748"/>
    </source>
</evidence>
<sequence>MITINTVVAVLIGVASAGAWFALYGLALLATRPSRPQPAPPTQDLPGTEPPAVVSLLTNHWEVTEDAAESTLIDLAARHFLEFRQPGNDPAHTTIHLHDADVSELNAYERAVYQRVAGLAVGNVLPLTALTFRDQAQAAGFAKRLRTAVIADARERGLSQRRFGKGIRSMLTGAALAAGAGVAVCVAMLARTRHDSGDALVSGGYGWVIAFAVLTTVANRRLGERDTPAGREAAARWLGVRTWLERTGTFGDLPPAAVAVWDRYLSYGDALGTTRTCAAVIDLGMGNRKQVWSSYGGVWHRVRVRYPTFWPRYGKPAGRLVLRGVLCGGVGFVLLYYWARGVAAALGSQVVGDGPAADFADPVRAGGLVVGGVLAAYGAYVLIRTVVDLAAPATVTGQVLWKQVWRSTSGGEDQPPKPWLHYLAVDDGGGDRTTAWGLPSERAGQAETGDTVTLTVRRWSRRVTQVTVDAPGTGRALAEADAAAARVESPDPDARSAGRGLAGLLLAPGAGLPDLLSGTEVSQALGIPVTVRSLPADASALVVRPAIFLGPGDRPVLHTMAAGGLPGRLAMRARHRGQPLPGVGDEAYAGDTWLAARRGDVVVVLSLTGDGRRVGARALYPLLVQAIDRLPASTPG</sequence>
<feature type="transmembrane region" description="Helical" evidence="1">
    <location>
        <begin position="320"/>
        <end position="339"/>
    </location>
</feature>
<reference evidence="3" key="1">
    <citation type="submission" date="2021-01" db="EMBL/GenBank/DDBJ databases">
        <title>Whole genome shotgun sequence of Rugosimonospora africana NBRC 104875.</title>
        <authorList>
            <person name="Komaki H."/>
            <person name="Tamura T."/>
        </authorList>
    </citation>
    <scope>NUCLEOTIDE SEQUENCE</scope>
    <source>
        <strain evidence="3">NBRC 104875</strain>
    </source>
</reference>
<feature type="domain" description="Predicted membrane protein YciQ-like C-terminal" evidence="2">
    <location>
        <begin position="43"/>
        <end position="273"/>
    </location>
</feature>
<dbReference type="Pfam" id="PF20990">
    <property type="entry name" value="DUF2207_C"/>
    <property type="match status" value="1"/>
</dbReference>
<dbReference type="Proteomes" id="UP000642748">
    <property type="component" value="Unassembled WGS sequence"/>
</dbReference>
<dbReference type="AlphaFoldDB" id="A0A8J3QQS6"/>
<organism evidence="3 4">
    <name type="scientific">Rugosimonospora africana</name>
    <dbReference type="NCBI Taxonomy" id="556532"/>
    <lineage>
        <taxon>Bacteria</taxon>
        <taxon>Bacillati</taxon>
        <taxon>Actinomycetota</taxon>
        <taxon>Actinomycetes</taxon>
        <taxon>Micromonosporales</taxon>
        <taxon>Micromonosporaceae</taxon>
        <taxon>Rugosimonospora</taxon>
    </lineage>
</organism>
<evidence type="ECO:0000259" key="2">
    <source>
        <dbReference type="Pfam" id="PF20990"/>
    </source>
</evidence>
<feature type="transmembrane region" description="Helical" evidence="1">
    <location>
        <begin position="202"/>
        <end position="219"/>
    </location>
</feature>
<protein>
    <recommendedName>
        <fullName evidence="2">Predicted membrane protein YciQ-like C-terminal domain-containing protein</fullName>
    </recommendedName>
</protein>
<evidence type="ECO:0000313" key="3">
    <source>
        <dbReference type="EMBL" id="GIH15735.1"/>
    </source>
</evidence>
<gene>
    <name evidence="3" type="ORF">Raf01_39070</name>
</gene>
<proteinExistence type="predicted"/>
<keyword evidence="1" id="KW-1133">Transmembrane helix</keyword>
<keyword evidence="1" id="KW-0472">Membrane</keyword>
<feature type="transmembrane region" description="Helical" evidence="1">
    <location>
        <begin position="170"/>
        <end position="190"/>
    </location>
</feature>
<dbReference type="InterPro" id="IPR048389">
    <property type="entry name" value="YciQ-like_C"/>
</dbReference>